<feature type="transmembrane region" description="Helical" evidence="14">
    <location>
        <begin position="230"/>
        <end position="248"/>
    </location>
</feature>
<evidence type="ECO:0000256" key="13">
    <source>
        <dbReference type="ARBA" id="ARBA00042859"/>
    </source>
</evidence>
<comment type="subunit">
    <text evidence="2">Homodimer.</text>
</comment>
<feature type="transmembrane region" description="Helical" evidence="14">
    <location>
        <begin position="391"/>
        <end position="411"/>
    </location>
</feature>
<keyword evidence="7 14" id="KW-0812">Transmembrane</keyword>
<dbReference type="AlphaFoldDB" id="A0A391P2I1"/>
<reference evidence="16" key="1">
    <citation type="submission" date="2018-09" db="EMBL/GenBank/DDBJ databases">
        <title>Draft Genome Sequence of Mediterraneibacter sp. KCTC 15684.</title>
        <authorList>
            <person name="Kim J.S."/>
            <person name="Han K.I."/>
            <person name="Suh M.K."/>
            <person name="Lee K.C."/>
            <person name="Eom M.K."/>
            <person name="Lee J.H."/>
            <person name="Park S.H."/>
            <person name="Kang S.W."/>
            <person name="Park J.E."/>
            <person name="Oh B.S."/>
            <person name="Yu S.Y."/>
            <person name="Choi S.H."/>
            <person name="Lee D.H."/>
            <person name="Yoon H."/>
            <person name="Kim B."/>
            <person name="Yang S.J."/>
            <person name="Lee J.S."/>
        </authorList>
    </citation>
    <scope>NUCLEOTIDE SEQUENCE [LARGE SCALE GENOMIC DNA]</scope>
    <source>
        <strain evidence="16">KCTC 15684</strain>
    </source>
</reference>
<dbReference type="PANTHER" id="PTHR33843:SF4">
    <property type="entry name" value="ASCORBATE-SPECIFIC PTS SYSTEM EIIC COMPONENT"/>
    <property type="match status" value="1"/>
</dbReference>
<comment type="function">
    <text evidence="10">The phosphoenolpyruvate-dependent sugar phosphotransferase system (sugar PTS), a major carbohydrate active transport system, catalyzes the phosphorylation of incoming sugar substrates concomitantly with their translocation across the cell membrane. The enzyme II UlaABC PTS system is involved in ascorbate transport.</text>
</comment>
<evidence type="ECO:0000256" key="14">
    <source>
        <dbReference type="SAM" id="Phobius"/>
    </source>
</evidence>
<evidence type="ECO:0000256" key="12">
    <source>
        <dbReference type="ARBA" id="ARBA00039702"/>
    </source>
</evidence>
<evidence type="ECO:0000256" key="1">
    <source>
        <dbReference type="ARBA" id="ARBA00004651"/>
    </source>
</evidence>
<evidence type="ECO:0000256" key="10">
    <source>
        <dbReference type="ARBA" id="ARBA00037387"/>
    </source>
</evidence>
<protein>
    <recommendedName>
        <fullName evidence="12">Ascorbate-specific PTS system EIIC component</fullName>
    </recommendedName>
    <alternativeName>
        <fullName evidence="13">Ascorbate-specific permease IIC component UlaA</fullName>
    </alternativeName>
</protein>
<dbReference type="NCBIfam" id="NF006920">
    <property type="entry name" value="PRK09410.1-2"/>
    <property type="match status" value="1"/>
</dbReference>
<evidence type="ECO:0000256" key="9">
    <source>
        <dbReference type="ARBA" id="ARBA00023136"/>
    </source>
</evidence>
<feature type="transmembrane region" description="Helical" evidence="14">
    <location>
        <begin position="445"/>
        <end position="462"/>
    </location>
</feature>
<feature type="transmembrane region" description="Helical" evidence="14">
    <location>
        <begin position="329"/>
        <end position="351"/>
    </location>
</feature>
<keyword evidence="8 14" id="KW-1133">Transmembrane helix</keyword>
<organism evidence="15 16">
    <name type="scientific">Mediterraneibacter butyricigenes</name>
    <dbReference type="NCBI Taxonomy" id="2316025"/>
    <lineage>
        <taxon>Bacteria</taxon>
        <taxon>Bacillati</taxon>
        <taxon>Bacillota</taxon>
        <taxon>Clostridia</taxon>
        <taxon>Lachnospirales</taxon>
        <taxon>Lachnospiraceae</taxon>
        <taxon>Mediterraneibacter</taxon>
    </lineage>
</organism>
<dbReference type="Pfam" id="PF03611">
    <property type="entry name" value="EIIC-GAT"/>
    <property type="match status" value="1"/>
</dbReference>
<keyword evidence="3" id="KW-0813">Transport</keyword>
<feature type="transmembrane region" description="Helical" evidence="14">
    <location>
        <begin position="91"/>
        <end position="113"/>
    </location>
</feature>
<feature type="transmembrane region" description="Helical" evidence="14">
    <location>
        <begin position="268"/>
        <end position="294"/>
    </location>
</feature>
<evidence type="ECO:0000256" key="4">
    <source>
        <dbReference type="ARBA" id="ARBA00022475"/>
    </source>
</evidence>
<feature type="transmembrane region" description="Helical" evidence="14">
    <location>
        <begin position="357"/>
        <end position="379"/>
    </location>
</feature>
<evidence type="ECO:0000256" key="7">
    <source>
        <dbReference type="ARBA" id="ARBA00022692"/>
    </source>
</evidence>
<evidence type="ECO:0000256" key="11">
    <source>
        <dbReference type="ARBA" id="ARBA00038218"/>
    </source>
</evidence>
<evidence type="ECO:0000313" key="16">
    <source>
        <dbReference type="Proteomes" id="UP000265643"/>
    </source>
</evidence>
<keyword evidence="6" id="KW-0598">Phosphotransferase system</keyword>
<evidence type="ECO:0000256" key="6">
    <source>
        <dbReference type="ARBA" id="ARBA00022683"/>
    </source>
</evidence>
<evidence type="ECO:0000256" key="5">
    <source>
        <dbReference type="ARBA" id="ARBA00022597"/>
    </source>
</evidence>
<dbReference type="EMBL" id="BHGK01000001">
    <property type="protein sequence ID" value="GCA68254.1"/>
    <property type="molecule type" value="Genomic_DNA"/>
</dbReference>
<comment type="subcellular location">
    <subcellularLocation>
        <location evidence="1">Cell membrane</location>
        <topology evidence="1">Multi-pass membrane protein</topology>
    </subcellularLocation>
</comment>
<dbReference type="InterPro" id="IPR051562">
    <property type="entry name" value="Ascorbate-PTS_EIIC"/>
</dbReference>
<keyword evidence="16" id="KW-1185">Reference proteome</keyword>
<dbReference type="RefSeq" id="WP_117602449.1">
    <property type="nucleotide sequence ID" value="NZ_BHGK01000001.1"/>
</dbReference>
<comment type="similarity">
    <text evidence="11">Belongs to the UlaA family.</text>
</comment>
<accession>A0A391P2I1</accession>
<keyword evidence="9 14" id="KW-0472">Membrane</keyword>
<sequence>MQHILIIIQEIFMTPALIMGGVTLIGLLLQKKPADQVIRGTATAVVGFVLLTAGSDFLQSGALREFGVLFNYDFHIQGVVPNMEAVSSLGIRFYAMEVSTMMFLGMITNLILARFGRFPYIFLTGHHILYMACLLAVVFHQGNMESWQIVVAGSLILGLFMTCMPAMAQPFMREITKGDKIALGHFSTLGYVTAGKVAELVTRRMDREKIRSTEEIRFPSKLSFMRDSTVELFLLMTGMFLILCRIAVFRTDLSLLDLSYRSGEYGHWITYAVIQGAKFAAGIYMILAGVRLVVAEIVPAFKGIAKKLVPHAKPAVDCPILFSYAPNAVMIGFFMSFLGGITTMLVIMQLNLWSRNLMLPVIVPGVVAHFFCGGSAGVFANSKGGVRGCIAGSYVQGILISVLSLLVMPVLGTLNLSGTCFSDADFCAVGIVFGHLTTRFSGGQMLGFCLCCFLLPIVFRIFRKKPAVEIP</sequence>
<keyword evidence="4" id="KW-1003">Cell membrane</keyword>
<dbReference type="PANTHER" id="PTHR33843">
    <property type="entry name" value="ASCORBATE-SPECIFIC PTS SYSTEM EIIC COMPONENT"/>
    <property type="match status" value="1"/>
</dbReference>
<name>A0A391P2I1_9FIRM</name>
<feature type="transmembrane region" description="Helical" evidence="14">
    <location>
        <begin position="146"/>
        <end position="168"/>
    </location>
</feature>
<evidence type="ECO:0000256" key="8">
    <source>
        <dbReference type="ARBA" id="ARBA00022989"/>
    </source>
</evidence>
<evidence type="ECO:0000313" key="15">
    <source>
        <dbReference type="EMBL" id="GCA68254.1"/>
    </source>
</evidence>
<dbReference type="NCBIfam" id="NF009553">
    <property type="entry name" value="PRK12997.1-5"/>
    <property type="match status" value="1"/>
</dbReference>
<keyword evidence="5" id="KW-0762">Sugar transport</keyword>
<dbReference type="GO" id="GO:0005886">
    <property type="term" value="C:plasma membrane"/>
    <property type="evidence" value="ECO:0007669"/>
    <property type="project" value="UniProtKB-SubCell"/>
</dbReference>
<proteinExistence type="inferred from homology"/>
<dbReference type="Proteomes" id="UP000265643">
    <property type="component" value="Unassembled WGS sequence"/>
</dbReference>
<feature type="transmembrane region" description="Helical" evidence="14">
    <location>
        <begin position="6"/>
        <end position="29"/>
    </location>
</feature>
<feature type="transmembrane region" description="Helical" evidence="14">
    <location>
        <begin position="120"/>
        <end position="140"/>
    </location>
</feature>
<evidence type="ECO:0000256" key="2">
    <source>
        <dbReference type="ARBA" id="ARBA00011738"/>
    </source>
</evidence>
<comment type="caution">
    <text evidence="15">The sequence shown here is derived from an EMBL/GenBank/DDBJ whole genome shotgun (WGS) entry which is preliminary data.</text>
</comment>
<dbReference type="GO" id="GO:0009401">
    <property type="term" value="P:phosphoenolpyruvate-dependent sugar phosphotransferase system"/>
    <property type="evidence" value="ECO:0007669"/>
    <property type="project" value="UniProtKB-KW"/>
</dbReference>
<gene>
    <name evidence="15" type="primary">ulaA_2</name>
    <name evidence="15" type="ORF">KGMB01110_26900</name>
</gene>
<evidence type="ECO:0000256" key="3">
    <source>
        <dbReference type="ARBA" id="ARBA00022448"/>
    </source>
</evidence>
<dbReference type="InterPro" id="IPR004703">
    <property type="entry name" value="PTS_sugar-sp_permease"/>
</dbReference>
<feature type="transmembrane region" description="Helical" evidence="14">
    <location>
        <begin position="41"/>
        <end position="62"/>
    </location>
</feature>